<dbReference type="AlphaFoldDB" id="A0A3S0RL03"/>
<dbReference type="InterPro" id="IPR013785">
    <property type="entry name" value="Aldolase_TIM"/>
</dbReference>
<dbReference type="InterPro" id="IPR057736">
    <property type="entry name" value="SAF_PseI/NeuA/NeuB"/>
</dbReference>
<dbReference type="Pfam" id="PF08666">
    <property type="entry name" value="SAF"/>
    <property type="match status" value="1"/>
</dbReference>
<organism evidence="2 3">
    <name type="scientific">Rhizobium anhuiense</name>
    <dbReference type="NCBI Taxonomy" id="1184720"/>
    <lineage>
        <taxon>Bacteria</taxon>
        <taxon>Pseudomonadati</taxon>
        <taxon>Pseudomonadota</taxon>
        <taxon>Alphaproteobacteria</taxon>
        <taxon>Hyphomicrobiales</taxon>
        <taxon>Rhizobiaceae</taxon>
        <taxon>Rhizobium/Agrobacterium group</taxon>
        <taxon>Rhizobium</taxon>
    </lineage>
</organism>
<dbReference type="InterPro" id="IPR036732">
    <property type="entry name" value="AFP_Neu5c_C_sf"/>
</dbReference>
<dbReference type="Pfam" id="PF03102">
    <property type="entry name" value="NeuB"/>
    <property type="match status" value="1"/>
</dbReference>
<dbReference type="PANTHER" id="PTHR42966">
    <property type="entry name" value="N-ACETYLNEURAMINATE SYNTHASE"/>
    <property type="match status" value="1"/>
</dbReference>
<dbReference type="GO" id="GO:0016051">
    <property type="term" value="P:carbohydrate biosynthetic process"/>
    <property type="evidence" value="ECO:0007669"/>
    <property type="project" value="InterPro"/>
</dbReference>
<accession>A0A3S0RL03</accession>
<dbReference type="InterPro" id="IPR013974">
    <property type="entry name" value="SAF"/>
</dbReference>
<dbReference type="InterPro" id="IPR051690">
    <property type="entry name" value="PseI-like"/>
</dbReference>
<dbReference type="SUPFAM" id="SSF51569">
    <property type="entry name" value="Aldolase"/>
    <property type="match status" value="1"/>
</dbReference>
<dbReference type="NCBIfam" id="TIGR03586">
    <property type="entry name" value="PseI"/>
    <property type="match status" value="1"/>
</dbReference>
<comment type="caution">
    <text evidence="2">The sequence shown here is derived from an EMBL/GenBank/DDBJ whole genome shotgun (WGS) entry which is preliminary data.</text>
</comment>
<reference evidence="2 3" key="1">
    <citation type="journal article" date="2015" name="Int. J. Syst. Evol. Microbiol.">
        <title>Rhizobium anhuiense sp. nov., isolated from effective nodules of Vicia faba and Pisum sativum.</title>
        <authorList>
            <person name="Zhang Y.J."/>
            <person name="Zheng W.T."/>
            <person name="Everall I."/>
            <person name="Young J.P."/>
            <person name="Zhang X.X."/>
            <person name="Tian C.F."/>
            <person name="Sui X.H."/>
            <person name="Wang E.T."/>
            <person name="Chen W.X."/>
        </authorList>
    </citation>
    <scope>NUCLEOTIDE SEQUENCE [LARGE SCALE GENOMIC DNA]</scope>
    <source>
        <strain evidence="2 3">CCBAU 23252</strain>
    </source>
</reference>
<sequence length="331" mass="35539">MSGNHNQDLERAYRIIDKAKEAGADGVKIQTYRADTITIDHDGPGFTVEGGLWDGRKLYGLYEEAHTPWEWHAPIFEYARKVGITLFSSPFDATAVDLLESLGAPAYKIASPELIDLPLIRRVARTGKPIVMSTGMASLEEIGEAVEAARSAGAEELVVLHCTAAYPAPPEEANLATIGEIARRFEVVAGLSDHTLGTVVPAIAIALGADFIEKHFTLDRSEGGVDSAFSLEPAELASLVQAARIARVAVGTPAFAPTASETIVLKNRRSLYIVAPVRKGEIFTDVNLRSIRPGFGMKPKHFDALLGRCAARDIAFGEPLDASMIEGGFEA</sequence>
<dbReference type="CDD" id="cd11615">
    <property type="entry name" value="SAF_NeuB_like"/>
    <property type="match status" value="1"/>
</dbReference>
<dbReference type="InterPro" id="IPR006190">
    <property type="entry name" value="SAF_AFP_Neu5Ac"/>
</dbReference>
<dbReference type="PROSITE" id="PS50844">
    <property type="entry name" value="AFP_LIKE"/>
    <property type="match status" value="1"/>
</dbReference>
<evidence type="ECO:0000313" key="2">
    <source>
        <dbReference type="EMBL" id="RUL98258.1"/>
    </source>
</evidence>
<evidence type="ECO:0000313" key="3">
    <source>
        <dbReference type="Proteomes" id="UP000273611"/>
    </source>
</evidence>
<dbReference type="SMART" id="SM00858">
    <property type="entry name" value="SAF"/>
    <property type="match status" value="1"/>
</dbReference>
<dbReference type="Gene3D" id="3.90.1210.10">
    <property type="entry name" value="Antifreeze-like/N-acetylneuraminic acid synthase C-terminal domain"/>
    <property type="match status" value="1"/>
</dbReference>
<protein>
    <submittedName>
        <fullName evidence="2">Pseudaminic acid synthase</fullName>
        <ecNumber evidence="2">2.5.1.97</ecNumber>
    </submittedName>
</protein>
<gene>
    <name evidence="2" type="primary">pseI</name>
    <name evidence="2" type="ORF">EEQ99_25445</name>
</gene>
<dbReference type="InterPro" id="IPR013132">
    <property type="entry name" value="PseI/NeuA/B-like_N"/>
</dbReference>
<proteinExistence type="predicted"/>
<dbReference type="InterPro" id="IPR020030">
    <property type="entry name" value="Pseudaminic_synth_PseI"/>
</dbReference>
<dbReference type="Proteomes" id="UP000273611">
    <property type="component" value="Unassembled WGS sequence"/>
</dbReference>
<dbReference type="SUPFAM" id="SSF51269">
    <property type="entry name" value="AFP III-like domain"/>
    <property type="match status" value="1"/>
</dbReference>
<evidence type="ECO:0000259" key="1">
    <source>
        <dbReference type="PROSITE" id="PS50844"/>
    </source>
</evidence>
<dbReference type="GO" id="GO:0047444">
    <property type="term" value="F:N-acylneuraminate-9-phosphate synthase activity"/>
    <property type="evidence" value="ECO:0007669"/>
    <property type="project" value="TreeGrafter"/>
</dbReference>
<dbReference type="EMBL" id="RIBW01000014">
    <property type="protein sequence ID" value="RUL98258.1"/>
    <property type="molecule type" value="Genomic_DNA"/>
</dbReference>
<name>A0A3S0RL03_9HYPH</name>
<feature type="domain" description="AFP-like" evidence="1">
    <location>
        <begin position="270"/>
        <end position="328"/>
    </location>
</feature>
<dbReference type="EC" id="2.5.1.97" evidence="2"/>
<dbReference type="PANTHER" id="PTHR42966:SF2">
    <property type="entry name" value="PSEUDAMINIC ACID SYNTHASE"/>
    <property type="match status" value="1"/>
</dbReference>
<dbReference type="Gene3D" id="3.20.20.70">
    <property type="entry name" value="Aldolase class I"/>
    <property type="match status" value="1"/>
</dbReference>
<keyword evidence="2" id="KW-0808">Transferase</keyword>